<dbReference type="EMBL" id="FUYP01000011">
    <property type="protein sequence ID" value="SKB62349.1"/>
    <property type="molecule type" value="Genomic_DNA"/>
</dbReference>
<protein>
    <submittedName>
        <fullName evidence="1">Uncharacterized protein</fullName>
    </submittedName>
</protein>
<dbReference type="Proteomes" id="UP000190044">
    <property type="component" value="Unassembled WGS sequence"/>
</dbReference>
<evidence type="ECO:0000313" key="2">
    <source>
        <dbReference type="Proteomes" id="UP000190044"/>
    </source>
</evidence>
<dbReference type="OrthoDB" id="9839933at2"/>
<dbReference type="AlphaFoldDB" id="A0A1T5CSA1"/>
<organism evidence="1 2">
    <name type="scientific">Sphingopyxis flava</name>
    <dbReference type="NCBI Taxonomy" id="1507287"/>
    <lineage>
        <taxon>Bacteria</taxon>
        <taxon>Pseudomonadati</taxon>
        <taxon>Pseudomonadota</taxon>
        <taxon>Alphaproteobacteria</taxon>
        <taxon>Sphingomonadales</taxon>
        <taxon>Sphingomonadaceae</taxon>
        <taxon>Sphingopyxis</taxon>
    </lineage>
</organism>
<sequence>MRAGLDFSQLVTFDDGAPDGDISWALYRLDGTEVATGAITPEDGAVSAVLVVAGTYNQLSTGTLRNVRELAWTYTVGGDIRSGRVEYTVEGRVPFPVSPRGAREKLGVGPQDLPDDEVDLIGAYWEMGSLGPVTAYENLETAEAHLIADGIEALAALAVLDTLQIRIAKMESSGTNEYQRGSIDWDKLRAKLQAQVARATDLLNPTEAGGAGGGPLFVLATISDDFSG</sequence>
<accession>A0A1T5CSA1</accession>
<name>A0A1T5CSA1_9SPHN</name>
<evidence type="ECO:0000313" key="1">
    <source>
        <dbReference type="EMBL" id="SKB62349.1"/>
    </source>
</evidence>
<keyword evidence="2" id="KW-1185">Reference proteome</keyword>
<proteinExistence type="predicted"/>
<reference evidence="2" key="1">
    <citation type="submission" date="2017-02" db="EMBL/GenBank/DDBJ databases">
        <authorList>
            <person name="Varghese N."/>
            <person name="Submissions S."/>
        </authorList>
    </citation>
    <scope>NUCLEOTIDE SEQUENCE [LARGE SCALE GENOMIC DNA]</scope>
    <source>
        <strain evidence="2">R11H</strain>
    </source>
</reference>
<gene>
    <name evidence="1" type="ORF">SAMN06295937_101172</name>
</gene>
<dbReference type="RefSeq" id="WP_079638677.1">
    <property type="nucleotide sequence ID" value="NZ_FUYP01000011.1"/>
</dbReference>